<dbReference type="AlphaFoldDB" id="A0AAN8VVR1"/>
<dbReference type="InterPro" id="IPR043162">
    <property type="entry name" value="DOCK_C_lobe_C"/>
</dbReference>
<evidence type="ECO:0000256" key="1">
    <source>
        <dbReference type="SAM" id="MobiDB-lite"/>
    </source>
</evidence>
<dbReference type="Gene3D" id="1.20.58.740">
    <property type="match status" value="1"/>
</dbReference>
<proteinExistence type="predicted"/>
<evidence type="ECO:0000313" key="4">
    <source>
        <dbReference type="Proteomes" id="UP001370490"/>
    </source>
</evidence>
<sequence length="144" mass="16215">MIETRTAALRNELEEPRSSEGDQLPRLKSLQRILQGSVAVQVIMLIHSYCSKCHFLLVNNGVLSVCTAFLSGEPPTRLRSEELQQPIAALLEFMAICKRAIRVHFRPIGEEDQDFHTACEWLSVAYCRIISLHPIRTVTVVADA</sequence>
<protein>
    <submittedName>
        <fullName evidence="3">DOCKER, Lobe C</fullName>
    </submittedName>
</protein>
<dbReference type="EMBL" id="JBAMMX010000007">
    <property type="protein sequence ID" value="KAK6936966.1"/>
    <property type="molecule type" value="Genomic_DNA"/>
</dbReference>
<dbReference type="Pfam" id="PF20421">
    <property type="entry name" value="DHR-2_Lobe_C"/>
    <property type="match status" value="1"/>
</dbReference>
<dbReference type="GO" id="GO:0007264">
    <property type="term" value="P:small GTPase-mediated signal transduction"/>
    <property type="evidence" value="ECO:0007669"/>
    <property type="project" value="InterPro"/>
</dbReference>
<dbReference type="GO" id="GO:0005085">
    <property type="term" value="F:guanyl-nucleotide exchange factor activity"/>
    <property type="evidence" value="ECO:0007669"/>
    <property type="project" value="InterPro"/>
</dbReference>
<dbReference type="PANTHER" id="PTHR23317">
    <property type="entry name" value="DEDICATOR OF CYTOKINESIS DOCK"/>
    <property type="match status" value="1"/>
</dbReference>
<evidence type="ECO:0000313" key="3">
    <source>
        <dbReference type="EMBL" id="KAK6936966.1"/>
    </source>
</evidence>
<comment type="caution">
    <text evidence="3">The sequence shown here is derived from an EMBL/GenBank/DDBJ whole genome shotgun (WGS) entry which is preliminary data.</text>
</comment>
<accession>A0AAN8VVR1</accession>
<dbReference type="Proteomes" id="UP001370490">
    <property type="component" value="Unassembled WGS sequence"/>
</dbReference>
<dbReference type="InterPro" id="IPR046773">
    <property type="entry name" value="DOCKER_Lobe_C"/>
</dbReference>
<keyword evidence="4" id="KW-1185">Reference proteome</keyword>
<evidence type="ECO:0000259" key="2">
    <source>
        <dbReference type="Pfam" id="PF20421"/>
    </source>
</evidence>
<dbReference type="InterPro" id="IPR026791">
    <property type="entry name" value="DOCK"/>
</dbReference>
<feature type="domain" description="DOCKER Lobe C" evidence="2">
    <location>
        <begin position="57"/>
        <end position="118"/>
    </location>
</feature>
<organism evidence="3 4">
    <name type="scientific">Dillenia turbinata</name>
    <dbReference type="NCBI Taxonomy" id="194707"/>
    <lineage>
        <taxon>Eukaryota</taxon>
        <taxon>Viridiplantae</taxon>
        <taxon>Streptophyta</taxon>
        <taxon>Embryophyta</taxon>
        <taxon>Tracheophyta</taxon>
        <taxon>Spermatophyta</taxon>
        <taxon>Magnoliopsida</taxon>
        <taxon>eudicotyledons</taxon>
        <taxon>Gunneridae</taxon>
        <taxon>Pentapetalae</taxon>
        <taxon>Dilleniales</taxon>
        <taxon>Dilleniaceae</taxon>
        <taxon>Dillenia</taxon>
    </lineage>
</organism>
<dbReference type="PANTHER" id="PTHR23317:SF76">
    <property type="entry name" value="LD20667P"/>
    <property type="match status" value="1"/>
</dbReference>
<name>A0AAN8VVR1_9MAGN</name>
<gene>
    <name evidence="3" type="ORF">RJ641_033996</name>
</gene>
<feature type="compositionally biased region" description="Basic and acidic residues" evidence="1">
    <location>
        <begin position="11"/>
        <end position="23"/>
    </location>
</feature>
<feature type="region of interest" description="Disordered" evidence="1">
    <location>
        <begin position="1"/>
        <end position="23"/>
    </location>
</feature>
<reference evidence="3 4" key="1">
    <citation type="submission" date="2023-12" db="EMBL/GenBank/DDBJ databases">
        <title>A high-quality genome assembly for Dillenia turbinata (Dilleniales).</title>
        <authorList>
            <person name="Chanderbali A."/>
        </authorList>
    </citation>
    <scope>NUCLEOTIDE SEQUENCE [LARGE SCALE GENOMIC DNA]</scope>
    <source>
        <strain evidence="3">LSX21</strain>
        <tissue evidence="3">Leaf</tissue>
    </source>
</reference>